<dbReference type="Pfam" id="PF12833">
    <property type="entry name" value="HTH_18"/>
    <property type="match status" value="1"/>
</dbReference>
<evidence type="ECO:0000259" key="4">
    <source>
        <dbReference type="PROSITE" id="PS01124"/>
    </source>
</evidence>
<dbReference type="PANTHER" id="PTHR46796">
    <property type="entry name" value="HTH-TYPE TRANSCRIPTIONAL ACTIVATOR RHAS-RELATED"/>
    <property type="match status" value="1"/>
</dbReference>
<name>A0A7W5FQ99_9BACL</name>
<evidence type="ECO:0000256" key="2">
    <source>
        <dbReference type="ARBA" id="ARBA00023125"/>
    </source>
</evidence>
<evidence type="ECO:0000313" key="6">
    <source>
        <dbReference type="Proteomes" id="UP000570361"/>
    </source>
</evidence>
<dbReference type="InterPro" id="IPR050204">
    <property type="entry name" value="AraC_XylS_family_regulators"/>
</dbReference>
<evidence type="ECO:0000256" key="3">
    <source>
        <dbReference type="ARBA" id="ARBA00023163"/>
    </source>
</evidence>
<dbReference type="SMART" id="SM00342">
    <property type="entry name" value="HTH_ARAC"/>
    <property type="match status" value="1"/>
</dbReference>
<dbReference type="EMBL" id="JACHXK010000017">
    <property type="protein sequence ID" value="MBB3113245.1"/>
    <property type="molecule type" value="Genomic_DNA"/>
</dbReference>
<dbReference type="RefSeq" id="WP_343060681.1">
    <property type="nucleotide sequence ID" value="NZ_JACHXK010000017.1"/>
</dbReference>
<reference evidence="5 6" key="1">
    <citation type="submission" date="2020-08" db="EMBL/GenBank/DDBJ databases">
        <title>Genomic Encyclopedia of Type Strains, Phase III (KMG-III): the genomes of soil and plant-associated and newly described type strains.</title>
        <authorList>
            <person name="Whitman W."/>
        </authorList>
    </citation>
    <scope>NUCLEOTIDE SEQUENCE [LARGE SCALE GENOMIC DNA]</scope>
    <source>
        <strain evidence="5 6">CECT 5862</strain>
    </source>
</reference>
<sequence>MHHQAERPSMGVLQLQEGEKQFTLSRYAPSPAAAAFIKHYWIVSWDLTGKPPYLQSVIPNPNVNLVIERGRSGVFAPTTAKFGHLVQGKGCVFGIKFKPGCFFPFINKPVSGLIGEPLPVDKLLGADSRELEEDLLSLPSESLMVDRMEALLAPRLPEPDPQASFLSQLIGQISGDRGITKVEQICERYDMNIRKLQRLFDQYVGVPPKWVIKLYRLQNAAEAIDRGSQPDLLQLAFELGYYDQSHFIKDFKAILGITPDEYMRKGIASH</sequence>
<dbReference type="InterPro" id="IPR018060">
    <property type="entry name" value="HTH_AraC"/>
</dbReference>
<comment type="caution">
    <text evidence="5">The sequence shown here is derived from an EMBL/GenBank/DDBJ whole genome shotgun (WGS) entry which is preliminary data.</text>
</comment>
<dbReference type="InterPro" id="IPR018062">
    <property type="entry name" value="HTH_AraC-typ_CS"/>
</dbReference>
<dbReference type="AlphaFoldDB" id="A0A7W5FQ99"/>
<dbReference type="Gene3D" id="1.10.10.60">
    <property type="entry name" value="Homeodomain-like"/>
    <property type="match status" value="1"/>
</dbReference>
<accession>A0A7W5FQ99</accession>
<feature type="domain" description="HTH araC/xylS-type" evidence="4">
    <location>
        <begin position="163"/>
        <end position="265"/>
    </location>
</feature>
<protein>
    <submittedName>
        <fullName evidence="5">AraC-like DNA-binding protein</fullName>
    </submittedName>
</protein>
<dbReference type="Proteomes" id="UP000570361">
    <property type="component" value="Unassembled WGS sequence"/>
</dbReference>
<keyword evidence="6" id="KW-1185">Reference proteome</keyword>
<keyword evidence="2 5" id="KW-0238">DNA-binding</keyword>
<evidence type="ECO:0000256" key="1">
    <source>
        <dbReference type="ARBA" id="ARBA00023015"/>
    </source>
</evidence>
<dbReference type="InterPro" id="IPR046532">
    <property type="entry name" value="DUF6597"/>
</dbReference>
<evidence type="ECO:0000313" key="5">
    <source>
        <dbReference type="EMBL" id="MBB3113245.1"/>
    </source>
</evidence>
<organism evidence="5 6">
    <name type="scientific">Paenibacillus phyllosphaerae</name>
    <dbReference type="NCBI Taxonomy" id="274593"/>
    <lineage>
        <taxon>Bacteria</taxon>
        <taxon>Bacillati</taxon>
        <taxon>Bacillota</taxon>
        <taxon>Bacilli</taxon>
        <taxon>Bacillales</taxon>
        <taxon>Paenibacillaceae</taxon>
        <taxon>Paenibacillus</taxon>
    </lineage>
</organism>
<dbReference type="SUPFAM" id="SSF46689">
    <property type="entry name" value="Homeodomain-like"/>
    <property type="match status" value="1"/>
</dbReference>
<dbReference type="PROSITE" id="PS00041">
    <property type="entry name" value="HTH_ARAC_FAMILY_1"/>
    <property type="match status" value="1"/>
</dbReference>
<keyword evidence="1" id="KW-0805">Transcription regulation</keyword>
<keyword evidence="3" id="KW-0804">Transcription</keyword>
<dbReference type="Pfam" id="PF20240">
    <property type="entry name" value="DUF6597"/>
    <property type="match status" value="1"/>
</dbReference>
<dbReference type="InterPro" id="IPR009057">
    <property type="entry name" value="Homeodomain-like_sf"/>
</dbReference>
<gene>
    <name evidence="5" type="ORF">FHS18_005348</name>
</gene>
<dbReference type="PROSITE" id="PS01124">
    <property type="entry name" value="HTH_ARAC_FAMILY_2"/>
    <property type="match status" value="1"/>
</dbReference>
<dbReference type="GO" id="GO:0003700">
    <property type="term" value="F:DNA-binding transcription factor activity"/>
    <property type="evidence" value="ECO:0007669"/>
    <property type="project" value="InterPro"/>
</dbReference>
<dbReference type="GO" id="GO:0043565">
    <property type="term" value="F:sequence-specific DNA binding"/>
    <property type="evidence" value="ECO:0007669"/>
    <property type="project" value="InterPro"/>
</dbReference>
<proteinExistence type="predicted"/>